<gene>
    <name evidence="2" type="ORF">D0817_06730</name>
</gene>
<dbReference type="RefSeq" id="WP_127337616.1">
    <property type="nucleotide sequence ID" value="NZ_QWDM01000003.1"/>
</dbReference>
<organism evidence="2 3">
    <name type="scientific">Flavobacterium cupreum</name>
    <dbReference type="NCBI Taxonomy" id="2133766"/>
    <lineage>
        <taxon>Bacteria</taxon>
        <taxon>Pseudomonadati</taxon>
        <taxon>Bacteroidota</taxon>
        <taxon>Flavobacteriia</taxon>
        <taxon>Flavobacteriales</taxon>
        <taxon>Flavobacteriaceae</taxon>
        <taxon>Flavobacterium</taxon>
    </lineage>
</organism>
<evidence type="ECO:0000313" key="3">
    <source>
        <dbReference type="Proteomes" id="UP000288102"/>
    </source>
</evidence>
<name>A0A434AB77_9FLAO</name>
<protein>
    <submittedName>
        <fullName evidence="2">Nitrogen regulatory IIA protein</fullName>
    </submittedName>
</protein>
<keyword evidence="1" id="KW-0812">Transmembrane</keyword>
<comment type="caution">
    <text evidence="2">The sequence shown here is derived from an EMBL/GenBank/DDBJ whole genome shotgun (WGS) entry which is preliminary data.</text>
</comment>
<evidence type="ECO:0000256" key="1">
    <source>
        <dbReference type="SAM" id="Phobius"/>
    </source>
</evidence>
<accession>A0A434AB77</accession>
<keyword evidence="1" id="KW-0472">Membrane</keyword>
<proteinExistence type="predicted"/>
<dbReference type="OrthoDB" id="675530at2"/>
<evidence type="ECO:0000313" key="2">
    <source>
        <dbReference type="EMBL" id="RUT71594.1"/>
    </source>
</evidence>
<dbReference type="EMBL" id="QWDM01000003">
    <property type="protein sequence ID" value="RUT71594.1"/>
    <property type="molecule type" value="Genomic_DNA"/>
</dbReference>
<keyword evidence="3" id="KW-1185">Reference proteome</keyword>
<dbReference type="AlphaFoldDB" id="A0A434AB77"/>
<reference evidence="3" key="1">
    <citation type="journal article" date="2019" name="Syst. Appl. Microbiol.">
        <title>Flavobacterium circumlabens sp. nov. and Flavobacterium cupreum sp. nov., two psychrotrophic species isolated from Antarctic environmental samples.</title>
        <authorList>
            <person name="Kralova S."/>
            <person name="Busse H.-J."/>
            <person name="Svec P."/>
            <person name="Maslanova I."/>
            <person name="Stankova E."/>
            <person name="Bartak M."/>
            <person name="Sedlacek I."/>
        </authorList>
    </citation>
    <scope>NUCLEOTIDE SEQUENCE [LARGE SCALE GENOMIC DNA]</scope>
    <source>
        <strain evidence="3">CCM 8825</strain>
    </source>
</reference>
<feature type="transmembrane region" description="Helical" evidence="1">
    <location>
        <begin position="32"/>
        <end position="51"/>
    </location>
</feature>
<dbReference type="Proteomes" id="UP000288102">
    <property type="component" value="Unassembled WGS sequence"/>
</dbReference>
<keyword evidence="1" id="KW-1133">Transmembrane helix</keyword>
<sequence length="95" mass="10941">MKNLRTNMSEWFDRLDHRWKALPVEKQHSCTLYFFAGYVLITAGVIFKTVLDTAGSDNDMEIRHIENPALKKKESPPTLGDSLITILKNKNYEGK</sequence>